<dbReference type="AlphaFoldDB" id="A0A7R9EQH5"/>
<evidence type="ECO:0000313" key="2">
    <source>
        <dbReference type="EMBL" id="CAD7438208.1"/>
    </source>
</evidence>
<dbReference type="EMBL" id="OD564410">
    <property type="protein sequence ID" value="CAD7438208.1"/>
    <property type="molecule type" value="Genomic_DNA"/>
</dbReference>
<gene>
    <name evidence="2" type="ORF">TBIB3V08_LOCUS803</name>
</gene>
<protein>
    <submittedName>
        <fullName evidence="2">Uncharacterized protein</fullName>
    </submittedName>
</protein>
<name>A0A7R9EQH5_9NEOP</name>
<accession>A0A7R9EQH5</accession>
<evidence type="ECO:0000256" key="1">
    <source>
        <dbReference type="SAM" id="Coils"/>
    </source>
</evidence>
<reference evidence="2" key="1">
    <citation type="submission" date="2020-11" db="EMBL/GenBank/DDBJ databases">
        <authorList>
            <person name="Tran Van P."/>
        </authorList>
    </citation>
    <scope>NUCLEOTIDE SEQUENCE</scope>
</reference>
<feature type="coiled-coil region" evidence="1">
    <location>
        <begin position="71"/>
        <end position="103"/>
    </location>
</feature>
<proteinExistence type="predicted"/>
<organism evidence="2">
    <name type="scientific">Timema bartmani</name>
    <dbReference type="NCBI Taxonomy" id="61472"/>
    <lineage>
        <taxon>Eukaryota</taxon>
        <taxon>Metazoa</taxon>
        <taxon>Ecdysozoa</taxon>
        <taxon>Arthropoda</taxon>
        <taxon>Hexapoda</taxon>
        <taxon>Insecta</taxon>
        <taxon>Pterygota</taxon>
        <taxon>Neoptera</taxon>
        <taxon>Polyneoptera</taxon>
        <taxon>Phasmatodea</taxon>
        <taxon>Timematodea</taxon>
        <taxon>Timematoidea</taxon>
        <taxon>Timematidae</taxon>
        <taxon>Timema</taxon>
    </lineage>
</organism>
<keyword evidence="1" id="KW-0175">Coiled coil</keyword>
<sequence>MRTKLKDEQWEKIAIEQNYSNATSSCAIPALYLPSASAAPALRPMCGGPYTTLREREAQVQFDKYLKGLEKKRDNEYADAVKKDAEEYEKERCEDLRKQYEKKLKHKGELLEHANNSGPCTCLFIDDYLISYSLLSKVHASEQNAVANIEHKLTRNMSAYVDETANANFVR</sequence>